<gene>
    <name evidence="2" type="ORF">RclHR1_04960009</name>
</gene>
<dbReference type="InterPro" id="IPR035979">
    <property type="entry name" value="RBD_domain_sf"/>
</dbReference>
<dbReference type="STRING" id="94130.A0A2Z6RXB2"/>
<dbReference type="EMBL" id="BEXD01003866">
    <property type="protein sequence ID" value="GBC03045.1"/>
    <property type="molecule type" value="Genomic_DNA"/>
</dbReference>
<feature type="region of interest" description="Disordered" evidence="1">
    <location>
        <begin position="410"/>
        <end position="449"/>
    </location>
</feature>
<evidence type="ECO:0000313" key="2">
    <source>
        <dbReference type="EMBL" id="GBC03045.1"/>
    </source>
</evidence>
<evidence type="ECO:0008006" key="4">
    <source>
        <dbReference type="Google" id="ProtNLM"/>
    </source>
</evidence>
<accession>A0A2Z6RXB2</accession>
<dbReference type="Proteomes" id="UP000247702">
    <property type="component" value="Unassembled WGS sequence"/>
</dbReference>
<keyword evidence="3" id="KW-1185">Reference proteome</keyword>
<dbReference type="CDD" id="cd00590">
    <property type="entry name" value="RRM_SF"/>
    <property type="match status" value="1"/>
</dbReference>
<comment type="caution">
    <text evidence="2">The sequence shown here is derived from an EMBL/GenBank/DDBJ whole genome shotgun (WGS) entry which is preliminary data.</text>
</comment>
<dbReference type="AlphaFoldDB" id="A0A2Z6RXB2"/>
<name>A0A2Z6RXB2_9GLOM</name>
<reference evidence="2 3" key="1">
    <citation type="submission" date="2017-11" db="EMBL/GenBank/DDBJ databases">
        <title>The genome of Rhizophagus clarus HR1 reveals common genetic basis of auxotrophy among arbuscular mycorrhizal fungi.</title>
        <authorList>
            <person name="Kobayashi Y."/>
        </authorList>
    </citation>
    <scope>NUCLEOTIDE SEQUENCE [LARGE SCALE GENOMIC DNA]</scope>
    <source>
        <strain evidence="2 3">HR1</strain>
    </source>
</reference>
<dbReference type="SUPFAM" id="SSF54928">
    <property type="entry name" value="RNA-binding domain, RBD"/>
    <property type="match status" value="1"/>
</dbReference>
<evidence type="ECO:0000256" key="1">
    <source>
        <dbReference type="SAM" id="MobiDB-lite"/>
    </source>
</evidence>
<feature type="compositionally biased region" description="Acidic residues" evidence="1">
    <location>
        <begin position="439"/>
        <end position="449"/>
    </location>
</feature>
<protein>
    <recommendedName>
        <fullName evidence="4">RRM domain-containing protein</fullName>
    </recommendedName>
</protein>
<proteinExistence type="predicted"/>
<dbReference type="GO" id="GO:0003676">
    <property type="term" value="F:nucleic acid binding"/>
    <property type="evidence" value="ECO:0007669"/>
    <property type="project" value="InterPro"/>
</dbReference>
<sequence length="449" mass="52439">MQIDQPVVAPDHQSKNPDIETVVVNNYQMFTSQFNFSPTNKKDKAHEAALHFYQYDRFISVLPVRKKNNDTGKLENVITITFSLKDNFNKTLNAIYKQKIVNTDNSGNETIKYKEFSFAIKHKEPIVLSPEQKEDEKSCTIQVIDIPLFLTKNVIQNAFSILREIEKLNTTPSSQYQQVFITYTNKVVVDHFYYKWSHLIGTYSVRILPCFLSEEKHEKRKAFGLCLSGLPFSTNASDLTEIIKQLNRQTCFIPRHPHIYKLMTCAYIQFSDQKQKDIAKQKLFKYTKGHIKNYTLYLSDPTEKPKICNKCGSLDYIYVSCPDKNKKYNSSWNSIANAWKSKNKEIKNNTRSRHKKYLQELLNAAMLDIKDQISKEMSQIKNQVSLFGNEIQEFKDQRTNRFLDKIENKKHSSAKKTVNSKHAQYETVKLQGEYGKTDYEDDEDDIIDQ</sequence>
<evidence type="ECO:0000313" key="3">
    <source>
        <dbReference type="Proteomes" id="UP000247702"/>
    </source>
</evidence>
<organism evidence="2 3">
    <name type="scientific">Rhizophagus clarus</name>
    <dbReference type="NCBI Taxonomy" id="94130"/>
    <lineage>
        <taxon>Eukaryota</taxon>
        <taxon>Fungi</taxon>
        <taxon>Fungi incertae sedis</taxon>
        <taxon>Mucoromycota</taxon>
        <taxon>Glomeromycotina</taxon>
        <taxon>Glomeromycetes</taxon>
        <taxon>Glomerales</taxon>
        <taxon>Glomeraceae</taxon>
        <taxon>Rhizophagus</taxon>
    </lineage>
</organism>